<evidence type="ECO:0000256" key="3">
    <source>
        <dbReference type="ARBA" id="ARBA00023163"/>
    </source>
</evidence>
<dbReference type="InterPro" id="IPR053812">
    <property type="entry name" value="HTH_Sigma70_ECF-like"/>
</dbReference>
<dbReference type="GO" id="GO:0016987">
    <property type="term" value="F:sigma factor activity"/>
    <property type="evidence" value="ECO:0007669"/>
    <property type="project" value="UniProtKB-KW"/>
</dbReference>
<protein>
    <submittedName>
        <fullName evidence="5">RNA polymerase subunit sigma-70</fullName>
    </submittedName>
</protein>
<feature type="domain" description="RNA polymerase sigma-70 ECF-like HTH" evidence="4">
    <location>
        <begin position="4"/>
        <end position="182"/>
    </location>
</feature>
<keyword evidence="2" id="KW-0731">Sigma factor</keyword>
<dbReference type="NCBIfam" id="TIGR02999">
    <property type="entry name" value="Sig-70_X6"/>
    <property type="match status" value="1"/>
</dbReference>
<dbReference type="KEGG" id="tcn:H9L16_05925"/>
<sequence>METESFTRLLAHARDGDGDAHDRAYALIYDRLRAAAHQQLRKRGGQYTLCTTMLVGEAWLKLADAEVPVRDREHYLALASLAMRHIVVDQARRAMAEKRGGNDIRVTLNENVAQMEAADADVLSLDAALDKLAALDPRLARIVEWRYFGGMSETEIASMLDVTGRTVRREWRKARAFLYREMGGGDGGEDDPT</sequence>
<organism evidence="5 6">
    <name type="scientific">Thermomonas carbonis</name>
    <dbReference type="NCBI Taxonomy" id="1463158"/>
    <lineage>
        <taxon>Bacteria</taxon>
        <taxon>Pseudomonadati</taxon>
        <taxon>Pseudomonadota</taxon>
        <taxon>Gammaproteobacteria</taxon>
        <taxon>Lysobacterales</taxon>
        <taxon>Lysobacteraceae</taxon>
        <taxon>Thermomonas</taxon>
    </lineage>
</organism>
<name>A0A7G9STC7_9GAMM</name>
<evidence type="ECO:0000313" key="6">
    <source>
        <dbReference type="Proteomes" id="UP000515804"/>
    </source>
</evidence>
<dbReference type="Pfam" id="PF07638">
    <property type="entry name" value="Sigma70_ECF"/>
    <property type="match status" value="1"/>
</dbReference>
<dbReference type="PANTHER" id="PTHR43133:SF39">
    <property type="entry name" value="SIMILAR TO RNA POLYMERASE SIGMA-E FACTOR"/>
    <property type="match status" value="1"/>
</dbReference>
<dbReference type="Gene3D" id="1.10.10.10">
    <property type="entry name" value="Winged helix-like DNA-binding domain superfamily/Winged helix DNA-binding domain"/>
    <property type="match status" value="1"/>
</dbReference>
<dbReference type="InterPro" id="IPR011517">
    <property type="entry name" value="RNA_pol_sigma70_ECF-like"/>
</dbReference>
<dbReference type="InterPro" id="IPR039425">
    <property type="entry name" value="RNA_pol_sigma-70-like"/>
</dbReference>
<dbReference type="EMBL" id="CP060719">
    <property type="protein sequence ID" value="QNN71102.1"/>
    <property type="molecule type" value="Genomic_DNA"/>
</dbReference>
<dbReference type="InterPro" id="IPR036388">
    <property type="entry name" value="WH-like_DNA-bd_sf"/>
</dbReference>
<dbReference type="PANTHER" id="PTHR43133">
    <property type="entry name" value="RNA POLYMERASE ECF-TYPE SIGMA FACTO"/>
    <property type="match status" value="1"/>
</dbReference>
<dbReference type="SUPFAM" id="SSF88659">
    <property type="entry name" value="Sigma3 and sigma4 domains of RNA polymerase sigma factors"/>
    <property type="match status" value="1"/>
</dbReference>
<dbReference type="InterPro" id="IPR013324">
    <property type="entry name" value="RNA_pol_sigma_r3/r4-like"/>
</dbReference>
<reference evidence="5 6" key="1">
    <citation type="submission" date="2020-08" db="EMBL/GenBank/DDBJ databases">
        <title>Genome sequence of Thermomonas carbonis KCTC 42013T.</title>
        <authorList>
            <person name="Hyun D.-W."/>
            <person name="Bae J.-W."/>
        </authorList>
    </citation>
    <scope>NUCLEOTIDE SEQUENCE [LARGE SCALE GENOMIC DNA]</scope>
    <source>
        <strain evidence="5 6">KCTC 42013</strain>
    </source>
</reference>
<keyword evidence="3" id="KW-0804">Transcription</keyword>
<evidence type="ECO:0000259" key="4">
    <source>
        <dbReference type="Pfam" id="PF07638"/>
    </source>
</evidence>
<keyword evidence="1" id="KW-0805">Transcription regulation</keyword>
<proteinExistence type="predicted"/>
<evidence type="ECO:0000256" key="1">
    <source>
        <dbReference type="ARBA" id="ARBA00023015"/>
    </source>
</evidence>
<accession>A0A7G9STC7</accession>
<evidence type="ECO:0000256" key="2">
    <source>
        <dbReference type="ARBA" id="ARBA00023082"/>
    </source>
</evidence>
<dbReference type="Proteomes" id="UP000515804">
    <property type="component" value="Chromosome"/>
</dbReference>
<gene>
    <name evidence="5" type="ORF">H9L16_05925</name>
</gene>
<evidence type="ECO:0000313" key="5">
    <source>
        <dbReference type="EMBL" id="QNN71102.1"/>
    </source>
</evidence>
<dbReference type="RefSeq" id="WP_187553617.1">
    <property type="nucleotide sequence ID" value="NZ_BMZL01000003.1"/>
</dbReference>
<keyword evidence="6" id="KW-1185">Reference proteome</keyword>
<dbReference type="AlphaFoldDB" id="A0A7G9STC7"/>